<protein>
    <recommendedName>
        <fullName evidence="3">HTH psq-type domain-containing protein</fullName>
    </recommendedName>
</protein>
<sequence>MQSTNVLKPTVAKRDRIKTEVVKWLAAKYKVSKNTIYCILRGEFNSPIEEEVLRDYRLKYNEIKKALKV</sequence>
<evidence type="ECO:0000313" key="2">
    <source>
        <dbReference type="Proteomes" id="UP000286715"/>
    </source>
</evidence>
<proteinExistence type="predicted"/>
<evidence type="ECO:0000313" key="1">
    <source>
        <dbReference type="EMBL" id="GCD76670.1"/>
    </source>
</evidence>
<dbReference type="Proteomes" id="UP000286715">
    <property type="component" value="Unassembled WGS sequence"/>
</dbReference>
<organism evidence="1 2">
    <name type="scientific">Thermaurantimonas aggregans</name>
    <dbReference type="NCBI Taxonomy" id="2173829"/>
    <lineage>
        <taxon>Bacteria</taxon>
        <taxon>Pseudomonadati</taxon>
        <taxon>Bacteroidota</taxon>
        <taxon>Flavobacteriia</taxon>
        <taxon>Flavobacteriales</taxon>
        <taxon>Schleiferiaceae</taxon>
        <taxon>Thermaurantimonas</taxon>
    </lineage>
</organism>
<accession>A0A401XI26</accession>
<reference evidence="1 2" key="1">
    <citation type="submission" date="2018-11" db="EMBL/GenBank/DDBJ databases">
        <title>Schleiferia aggregans sp. nov., a moderately thermophilic heterotrophic bacterium isolated from microbial mats at a terrestrial hot spring.</title>
        <authorList>
            <person name="Iino T."/>
            <person name="Ohkuma M."/>
            <person name="Haruta S."/>
        </authorList>
    </citation>
    <scope>NUCLEOTIDE SEQUENCE [LARGE SCALE GENOMIC DNA]</scope>
    <source>
        <strain evidence="1 2">LA</strain>
    </source>
</reference>
<name>A0A401XI26_9FLAO</name>
<dbReference type="AlphaFoldDB" id="A0A401XI26"/>
<dbReference type="RefSeq" id="WP_124396745.1">
    <property type="nucleotide sequence ID" value="NZ_BHZE01000001.1"/>
</dbReference>
<evidence type="ECO:0008006" key="3">
    <source>
        <dbReference type="Google" id="ProtNLM"/>
    </source>
</evidence>
<gene>
    <name evidence="1" type="ORF">JCM31826_01520</name>
</gene>
<dbReference type="EMBL" id="BHZE01000001">
    <property type="protein sequence ID" value="GCD76670.1"/>
    <property type="molecule type" value="Genomic_DNA"/>
</dbReference>
<keyword evidence="2" id="KW-1185">Reference proteome</keyword>
<comment type="caution">
    <text evidence="1">The sequence shown here is derived from an EMBL/GenBank/DDBJ whole genome shotgun (WGS) entry which is preliminary data.</text>
</comment>